<dbReference type="InterPro" id="IPR029035">
    <property type="entry name" value="DHS-like_NAD/FAD-binding_dom"/>
</dbReference>
<name>A0ABW4V5R3_9MICO</name>
<dbReference type="Proteomes" id="UP001597338">
    <property type="component" value="Unassembled WGS sequence"/>
</dbReference>
<keyword evidence="3" id="KW-1185">Reference proteome</keyword>
<accession>A0ABW4V5R3</accession>
<evidence type="ECO:0000256" key="1">
    <source>
        <dbReference type="SAM" id="MobiDB-lite"/>
    </source>
</evidence>
<sequence length="1156" mass="128893">MLLGGVQIPADLLTAYEEGRLVIFTGAGISIGQPSGLPSFEGLALQVAQTVQSPLDPASDGWKDQLDAFMDVVDEGEGVDVHRLVQRIVTVPTSSPNANHVALALIATQGTTRVVTTNYDLHLEATLRSHHGEGLEVFRAPALPLGDDFEGLVYLHGSAEAEPRQLVVTDRDFSRAYFHGAWATRFLERMFREYVVLFVGYSHSDVVMKYLGLGLGSKSKRYVLTDKPDDPMWKRLQVTVLDYPSGEHDVLTKCLTEWADLGGMGLLDHRQRIRDLVSSASEPTPDEQSYLQDSLHRPDRVGFFCDYAKDAFWLEWAAQEEPFRRLFDRSNAGDDVTSRLALWFTHDFALINNEEISAKAWTVFAEAGGVLGAAAWNTLANGLHAFSGTRPEHVLRWVWVLMEQEHAEHWTDNLDSALEWEGVWADRDLVLALLGHLMEPRLAAHQGWGHARMGIATRGHLHWLDTAWAQKFVPELDVLAPVVLPVVEGALLRHLNLEAQVERSAFGLTHRRSAIQAHVQDRHRDPIDAVIDAVRDCAVQLWNSQPNSARQLVDRWLESRHALMRRLAVHVAANSPGLDENAKVRLVLDRSLTLDQDLAQEVFHLLETAAPGADTKLVDELVQAYAPASDDQSDLYKSFTALEWFERCGVRNDMLTGALTTLRDKLGAVEGSPYPGITSWSESGTVRDNPPMSGEEFDNRVRESPADAVAFVLGFEERTYPLSGGPSREDAVTMLRNTVQQRPAAGLELWPHIDNYLQLQTAVVSAWGHAKEPDDLSAIMDILADADLKSLDHAVGQFLMFAHRTEGAQWEQAPATAVFVERMWDACATAELYQSDSGRDWLSRTINTPAGQLMDFWFEMFRRRWAAAGDNWHGLPPEDREFLDKALTDRTQRGAYALTQMAGRLHFLDAADADWCRSQLLPLGDWSDPLVAEPYWWGVLSFARWNSGLVANGLLEGLIETARRLGPFGEDQARHWAGLLASIAVRCETPPPAAWVRRLTAKAKVGDRVRWIEAIREELENLDEPGRSAVWNDWLAEYWHRRVQSDPVALLPVESNALAAIAPFAPTADFATAVELVLSTPSGFSSHAGASRFVSNELIDSQPEAVGRYFIHLMQNTAGQFWGSYALEPKLQRLVALPGGWKALREAALQLRIDLP</sequence>
<dbReference type="SUPFAM" id="SSF52467">
    <property type="entry name" value="DHS-like NAD/FAD-binding domain"/>
    <property type="match status" value="1"/>
</dbReference>
<dbReference type="Pfam" id="PF13289">
    <property type="entry name" value="SIR2_2"/>
    <property type="match status" value="1"/>
</dbReference>
<proteinExistence type="predicted"/>
<dbReference type="RefSeq" id="WP_377197644.1">
    <property type="nucleotide sequence ID" value="NZ_JBHUHF010000001.1"/>
</dbReference>
<dbReference type="Gene3D" id="3.40.50.1220">
    <property type="entry name" value="TPP-binding domain"/>
    <property type="match status" value="1"/>
</dbReference>
<feature type="region of interest" description="Disordered" evidence="1">
    <location>
        <begin position="677"/>
        <end position="698"/>
    </location>
</feature>
<evidence type="ECO:0000313" key="3">
    <source>
        <dbReference type="Proteomes" id="UP001597338"/>
    </source>
</evidence>
<dbReference type="EMBL" id="JBHUHF010000001">
    <property type="protein sequence ID" value="MFD2025769.1"/>
    <property type="molecule type" value="Genomic_DNA"/>
</dbReference>
<protein>
    <submittedName>
        <fullName evidence="2">SIR2 family protein</fullName>
    </submittedName>
</protein>
<reference evidence="3" key="1">
    <citation type="journal article" date="2019" name="Int. J. Syst. Evol. Microbiol.">
        <title>The Global Catalogue of Microorganisms (GCM) 10K type strain sequencing project: providing services to taxonomists for standard genome sequencing and annotation.</title>
        <authorList>
            <consortium name="The Broad Institute Genomics Platform"/>
            <consortium name="The Broad Institute Genome Sequencing Center for Infectious Disease"/>
            <person name="Wu L."/>
            <person name="Ma J."/>
        </authorList>
    </citation>
    <scope>NUCLEOTIDE SEQUENCE [LARGE SCALE GENOMIC DNA]</scope>
    <source>
        <strain evidence="3">CCM 7043</strain>
    </source>
</reference>
<evidence type="ECO:0000313" key="2">
    <source>
        <dbReference type="EMBL" id="MFD2025769.1"/>
    </source>
</evidence>
<gene>
    <name evidence="2" type="ORF">ACFSL2_09630</name>
</gene>
<organism evidence="2 3">
    <name type="scientific">Promicromonospora aerolata</name>
    <dbReference type="NCBI Taxonomy" id="195749"/>
    <lineage>
        <taxon>Bacteria</taxon>
        <taxon>Bacillati</taxon>
        <taxon>Actinomycetota</taxon>
        <taxon>Actinomycetes</taxon>
        <taxon>Micrococcales</taxon>
        <taxon>Promicromonosporaceae</taxon>
        <taxon>Promicromonospora</taxon>
    </lineage>
</organism>
<comment type="caution">
    <text evidence="2">The sequence shown here is derived from an EMBL/GenBank/DDBJ whole genome shotgun (WGS) entry which is preliminary data.</text>
</comment>